<organism evidence="2 3">
    <name type="scientific">Psychrilyobacter piezotolerans</name>
    <dbReference type="NCBI Taxonomy" id="2293438"/>
    <lineage>
        <taxon>Bacteria</taxon>
        <taxon>Fusobacteriati</taxon>
        <taxon>Fusobacteriota</taxon>
        <taxon>Fusobacteriia</taxon>
        <taxon>Fusobacteriales</taxon>
        <taxon>Fusobacteriaceae</taxon>
        <taxon>Psychrilyobacter</taxon>
    </lineage>
</organism>
<sequence>MINLNKLEEAKNRLVKEFSPKKIYIFGSYAWGEPNEDSDLDIMVLTKDCKNKIIEMRRGIKALRGIGFPKDIIVESEMEFKKNSKIENRIESDILERGYLIYENTN</sequence>
<evidence type="ECO:0000313" key="3">
    <source>
        <dbReference type="Proteomes" id="UP000263486"/>
    </source>
</evidence>
<name>A0ABX9KD82_9FUSO</name>
<gene>
    <name evidence="2" type="ORF">DYH56_14715</name>
</gene>
<dbReference type="EMBL" id="QUAJ01000043">
    <property type="protein sequence ID" value="REI39483.1"/>
    <property type="molecule type" value="Genomic_DNA"/>
</dbReference>
<evidence type="ECO:0000313" key="2">
    <source>
        <dbReference type="EMBL" id="REI39483.1"/>
    </source>
</evidence>
<evidence type="ECO:0000259" key="1">
    <source>
        <dbReference type="Pfam" id="PF01909"/>
    </source>
</evidence>
<protein>
    <submittedName>
        <fullName evidence="2">Nucleotidyltransferase domain-containing protein</fullName>
    </submittedName>
</protein>
<dbReference type="Pfam" id="PF01909">
    <property type="entry name" value="NTP_transf_2"/>
    <property type="match status" value="1"/>
</dbReference>
<proteinExistence type="predicted"/>
<dbReference type="InterPro" id="IPR002934">
    <property type="entry name" value="Polymerase_NTP_transf_dom"/>
</dbReference>
<reference evidence="2 3" key="1">
    <citation type="submission" date="2018-08" db="EMBL/GenBank/DDBJ databases">
        <title>Draft genome sequence of Psychrilyobacter sp. strain SD5 isolated from Black Sea water.</title>
        <authorList>
            <person name="Yadav S."/>
            <person name="Villanueva L."/>
            <person name="Damste J.S.S."/>
        </authorList>
    </citation>
    <scope>NUCLEOTIDE SEQUENCE [LARGE SCALE GENOMIC DNA]</scope>
    <source>
        <strain evidence="2 3">SD5</strain>
    </source>
</reference>
<comment type="caution">
    <text evidence="2">The sequence shown here is derived from an EMBL/GenBank/DDBJ whole genome shotgun (WGS) entry which is preliminary data.</text>
</comment>
<dbReference type="CDD" id="cd05403">
    <property type="entry name" value="NT_KNTase_like"/>
    <property type="match status" value="1"/>
</dbReference>
<keyword evidence="3" id="KW-1185">Reference proteome</keyword>
<accession>A0ABX9KD82</accession>
<dbReference type="PANTHER" id="PTHR37030">
    <property type="entry name" value="NUCLEOTIDYLTRANSFERASE"/>
    <property type="match status" value="1"/>
</dbReference>
<dbReference type="Gene3D" id="3.30.460.10">
    <property type="entry name" value="Beta Polymerase, domain 2"/>
    <property type="match status" value="1"/>
</dbReference>
<dbReference type="Proteomes" id="UP000263486">
    <property type="component" value="Unassembled WGS sequence"/>
</dbReference>
<dbReference type="PANTHER" id="PTHR37030:SF1">
    <property type="entry name" value="NUCLEOTIDYLTRANSFERASE"/>
    <property type="match status" value="1"/>
</dbReference>
<dbReference type="RefSeq" id="WP_114643627.1">
    <property type="nucleotide sequence ID" value="NZ_JAACIO010000041.1"/>
</dbReference>
<dbReference type="SUPFAM" id="SSF81301">
    <property type="entry name" value="Nucleotidyltransferase"/>
    <property type="match status" value="1"/>
</dbReference>
<feature type="domain" description="Polymerase nucleotidyl transferase" evidence="1">
    <location>
        <begin position="8"/>
        <end position="88"/>
    </location>
</feature>
<dbReference type="InterPro" id="IPR043519">
    <property type="entry name" value="NT_sf"/>
</dbReference>